<evidence type="ECO:0000256" key="1">
    <source>
        <dbReference type="SAM" id="Coils"/>
    </source>
</evidence>
<gene>
    <name evidence="3" type="ORF">PENTCL1PPCAC_7315</name>
</gene>
<feature type="coiled-coil region" evidence="1">
    <location>
        <begin position="102"/>
        <end position="221"/>
    </location>
</feature>
<comment type="caution">
    <text evidence="3">The sequence shown here is derived from an EMBL/GenBank/DDBJ whole genome shotgun (WGS) entry which is preliminary data.</text>
</comment>
<keyword evidence="4" id="KW-1185">Reference proteome</keyword>
<name>A0AAV5SYJ0_9BILA</name>
<feature type="region of interest" description="Disordered" evidence="2">
    <location>
        <begin position="233"/>
        <end position="283"/>
    </location>
</feature>
<evidence type="ECO:0000256" key="2">
    <source>
        <dbReference type="SAM" id="MobiDB-lite"/>
    </source>
</evidence>
<feature type="compositionally biased region" description="Low complexity" evidence="2">
    <location>
        <begin position="233"/>
        <end position="245"/>
    </location>
</feature>
<dbReference type="Proteomes" id="UP001432027">
    <property type="component" value="Unassembled WGS sequence"/>
</dbReference>
<organism evidence="3 4">
    <name type="scientific">Pristionchus entomophagus</name>
    <dbReference type="NCBI Taxonomy" id="358040"/>
    <lineage>
        <taxon>Eukaryota</taxon>
        <taxon>Metazoa</taxon>
        <taxon>Ecdysozoa</taxon>
        <taxon>Nematoda</taxon>
        <taxon>Chromadorea</taxon>
        <taxon>Rhabditida</taxon>
        <taxon>Rhabditina</taxon>
        <taxon>Diplogasteromorpha</taxon>
        <taxon>Diplogasteroidea</taxon>
        <taxon>Neodiplogasteridae</taxon>
        <taxon>Pristionchus</taxon>
    </lineage>
</organism>
<dbReference type="EMBL" id="BTSX01000002">
    <property type="protein sequence ID" value="GMS85140.1"/>
    <property type="molecule type" value="Genomic_DNA"/>
</dbReference>
<sequence>FSVVMLTGDVTRLQHELVASTTAAKDAKLLAKMLDEQCGLLKYERDGLKSKVNTFNDEKKKMENEISYLKETTTILMNKVECHKNTSSTNQKMVQEERKKKEQELNDRITTLEALLSSVEEDKEGLISCAEKEKEGLLEVIKATDEISENLKEDNNKLAEELRDSLIARQKLNDKIDELEDSMKMLRSRHMKEGMKSAEELIVLRREKDNMENELRKRGDERAIVRHPFSPSFPSSLPTSSFHPSRFCPTSSPPFPNSFTNGPSARFPSSCNHSDICPSSHVT</sequence>
<dbReference type="AlphaFoldDB" id="A0AAV5SYJ0"/>
<protein>
    <submittedName>
        <fullName evidence="3">Uncharacterized protein</fullName>
    </submittedName>
</protein>
<feature type="non-terminal residue" evidence="3">
    <location>
        <position position="1"/>
    </location>
</feature>
<feature type="coiled-coil region" evidence="1">
    <location>
        <begin position="45"/>
        <end position="72"/>
    </location>
</feature>
<reference evidence="3" key="1">
    <citation type="submission" date="2023-10" db="EMBL/GenBank/DDBJ databases">
        <title>Genome assembly of Pristionchus species.</title>
        <authorList>
            <person name="Yoshida K."/>
            <person name="Sommer R.J."/>
        </authorList>
    </citation>
    <scope>NUCLEOTIDE SEQUENCE</scope>
    <source>
        <strain evidence="3">RS0144</strain>
    </source>
</reference>
<evidence type="ECO:0000313" key="4">
    <source>
        <dbReference type="Proteomes" id="UP001432027"/>
    </source>
</evidence>
<accession>A0AAV5SYJ0</accession>
<evidence type="ECO:0000313" key="3">
    <source>
        <dbReference type="EMBL" id="GMS85140.1"/>
    </source>
</evidence>
<proteinExistence type="predicted"/>
<keyword evidence="1" id="KW-0175">Coiled coil</keyword>